<evidence type="ECO:0000256" key="4">
    <source>
        <dbReference type="ARBA" id="ARBA00044493"/>
    </source>
</evidence>
<dbReference type="EMBL" id="WOWK01000081">
    <property type="protein sequence ID" value="KAF0320597.1"/>
    <property type="molecule type" value="Genomic_DNA"/>
</dbReference>
<dbReference type="SFLD" id="SFLDS00019">
    <property type="entry name" value="Glutathione_Transferase_(cytos"/>
    <property type="match status" value="1"/>
</dbReference>
<comment type="subunit">
    <text evidence="5">Binds to mitochondrial small subunit 15S rRNA.</text>
</comment>
<evidence type="ECO:0000313" key="11">
    <source>
        <dbReference type="Proteomes" id="UP000434172"/>
    </source>
</evidence>
<accession>A0A8H3W9F5</accession>
<dbReference type="OrthoDB" id="185373at2759"/>
<dbReference type="GO" id="GO:0016740">
    <property type="term" value="F:transferase activity"/>
    <property type="evidence" value="ECO:0007669"/>
    <property type="project" value="UniProtKB-KW"/>
</dbReference>
<organism evidence="10 11">
    <name type="scientific">Colletotrichum asianum</name>
    <dbReference type="NCBI Taxonomy" id="702518"/>
    <lineage>
        <taxon>Eukaryota</taxon>
        <taxon>Fungi</taxon>
        <taxon>Dikarya</taxon>
        <taxon>Ascomycota</taxon>
        <taxon>Pezizomycotina</taxon>
        <taxon>Sordariomycetes</taxon>
        <taxon>Hypocreomycetidae</taxon>
        <taxon>Glomerellales</taxon>
        <taxon>Glomerellaceae</taxon>
        <taxon>Colletotrichum</taxon>
        <taxon>Colletotrichum gloeosporioides species complex</taxon>
    </lineage>
</organism>
<dbReference type="AlphaFoldDB" id="A0A8H3W9F5"/>
<dbReference type="InterPro" id="IPR002885">
    <property type="entry name" value="PPR_rpt"/>
</dbReference>
<dbReference type="Gene3D" id="3.40.30.10">
    <property type="entry name" value="Glutaredoxin"/>
    <property type="match status" value="1"/>
</dbReference>
<dbReference type="Gene3D" id="1.25.40.10">
    <property type="entry name" value="Tetratricopeptide repeat domain"/>
    <property type="match status" value="2"/>
</dbReference>
<dbReference type="InterPro" id="IPR040079">
    <property type="entry name" value="Glutathione_S-Trfase"/>
</dbReference>
<reference evidence="10 11" key="1">
    <citation type="submission" date="2019-12" db="EMBL/GenBank/DDBJ databases">
        <title>A genome sequence resource for the geographically widespread anthracnose pathogen Colletotrichum asianum.</title>
        <authorList>
            <person name="Meng Y."/>
        </authorList>
    </citation>
    <scope>NUCLEOTIDE SEQUENCE [LARGE SCALE GENOMIC DNA]</scope>
    <source>
        <strain evidence="10 11">ICMP 18580</strain>
    </source>
</reference>
<feature type="domain" description="GST C-terminal" evidence="9">
    <location>
        <begin position="142"/>
        <end position="294"/>
    </location>
</feature>
<feature type="domain" description="GST N-terminal" evidence="8">
    <location>
        <begin position="36"/>
        <end position="124"/>
    </location>
</feature>
<evidence type="ECO:0000259" key="9">
    <source>
        <dbReference type="PROSITE" id="PS50405"/>
    </source>
</evidence>
<evidence type="ECO:0000256" key="6">
    <source>
        <dbReference type="PROSITE-ProRule" id="PRU00708"/>
    </source>
</evidence>
<evidence type="ECO:0000313" key="10">
    <source>
        <dbReference type="EMBL" id="KAF0320597.1"/>
    </source>
</evidence>
<dbReference type="PROSITE" id="PS51375">
    <property type="entry name" value="PPR"/>
    <property type="match status" value="1"/>
</dbReference>
<comment type="similarity">
    <text evidence="1">Belongs to the CCM1 family.</text>
</comment>
<dbReference type="NCBIfam" id="TIGR00756">
    <property type="entry name" value="PPR"/>
    <property type="match status" value="1"/>
</dbReference>
<keyword evidence="11" id="KW-1185">Reference proteome</keyword>
<evidence type="ECO:0000256" key="1">
    <source>
        <dbReference type="ARBA" id="ARBA00006192"/>
    </source>
</evidence>
<keyword evidence="10" id="KW-0808">Transferase</keyword>
<dbReference type="InterPro" id="IPR011990">
    <property type="entry name" value="TPR-like_helical_dom_sf"/>
</dbReference>
<feature type="region of interest" description="Disordered" evidence="7">
    <location>
        <begin position="317"/>
        <end position="364"/>
    </location>
</feature>
<feature type="compositionally biased region" description="Polar residues" evidence="7">
    <location>
        <begin position="317"/>
        <end position="352"/>
    </location>
</feature>
<proteinExistence type="inferred from homology"/>
<evidence type="ECO:0000256" key="7">
    <source>
        <dbReference type="SAM" id="MobiDB-lite"/>
    </source>
</evidence>
<dbReference type="CDD" id="cd03046">
    <property type="entry name" value="GST_N_GTT1_like"/>
    <property type="match status" value="1"/>
</dbReference>
<name>A0A8H3W9F5_9PEZI</name>
<comment type="function">
    <text evidence="4">Regulates mitochondrial small subunit maturation by controlling 15S rRNA 5'-end processing. Localizes to the 5' precursor of the 15S rRNA in a position that is subsequently occupied by mS47 in the mature yeast mtSSU. Uses structure and sequence-specific RNA recognition, binding to a single-stranded region of the precursor and specifically recognizing bases -6 to -1. The exchange of Ccm1 for mS47 is coupled to the irreversible removal of precursor rRNA that is accompanied by conformational changes of the mitoribosomal proteins uS5m and mS26. These conformational changes signal completion of 5'-end rRNA processing through protection of the mature 5'-end of the 15S rRNA and stabilization of mS47. The removal of the 5' precursor together with the dissociation of Ccm1 may be catalyzed by the 5'-3' exoribonuclease Pet127. Involved in the specific removal of group I introns in mitochondrial encoded transcripts.</text>
</comment>
<dbReference type="InterPro" id="IPR036282">
    <property type="entry name" value="Glutathione-S-Trfase_C_sf"/>
</dbReference>
<dbReference type="PROSITE" id="PS50404">
    <property type="entry name" value="GST_NTER"/>
    <property type="match status" value="1"/>
</dbReference>
<dbReference type="SUPFAM" id="SSF52833">
    <property type="entry name" value="Thioredoxin-like"/>
    <property type="match status" value="1"/>
</dbReference>
<evidence type="ECO:0000256" key="3">
    <source>
        <dbReference type="ARBA" id="ARBA00022737"/>
    </source>
</evidence>
<dbReference type="PANTHER" id="PTHR47447">
    <property type="entry name" value="OS03G0856100 PROTEIN"/>
    <property type="match status" value="1"/>
</dbReference>
<keyword evidence="3" id="KW-0677">Repeat</keyword>
<dbReference type="Gene3D" id="1.20.1050.10">
    <property type="match status" value="1"/>
</dbReference>
<protein>
    <submittedName>
        <fullName evidence="10">Glutathione s-transferase</fullName>
    </submittedName>
</protein>
<dbReference type="InterPro" id="IPR010987">
    <property type="entry name" value="Glutathione-S-Trfase_C-like"/>
</dbReference>
<sequence>MRDRTSVIYLFANSLRKRQDAIPHPKRNISRMATEEPKVKLYWLEQSRAQNILWLLEELKIKYEVEVFHRNKQTLLAPPELAKVHPLGKSPVIEIFPGGSGESIKLAESGYMTQYLCDHFGKDSGLIPKKWKDGQEGKIGGETEEWTRCQYYMHYVEGSLLPVFTLSLVISALKSDNVPFIVRPITSVVANRIFSMMIFPNAKKHLSMIEEHLATAPGGGDKYICGPNLTAADILLSFALIAAEGRLDGFGNWPGGSAKKTYPKVFAYIERLKKEPGLQPHVIRLLARLPDAMLASRTVCARCRTRLLAGAIAASTTRPNSTASFPSVTAEQSSDTTAQPPRTQASEASPNKTRSRRSKNDADAKKRALDLFESAINKGRGEEAVAQGTPYTLEKMARLAKTLDTVLNSNLTKNITVEIATRNFVILETEVLPSLRNSKIPQPILMEALQALRQLIDFKLANTHAKELPSLTDLCRLMSDFGNVKPQSRLQFINTFLSAILPTLSEAKDDANMESATVEERLLQDLVDFWKHFTALRRVDSGLRSEPKFWLTSRPDLRSSDQPVKLFRLLLHSVAANVVGLDTALVTTYVLLSDPAYEHTKVREDAAPLLEALEPIIKRFDRGKLHPLFEAQPKLWQFVEPRADWRVIQAAPNVLGEFATAAPDGWAPKHGKFAYALWHKRFNMAYRGNDHAAVQQAWRDLIKPPNDASRAGKLRRCPELFDYILHIACHKSRYEKAIYTQVISEVLEYMKAIGLEPTIRTYTSMMEGWKLAKRIEPIEHMWESITTAGLKLDHQIWSSRISALGGLGAGWDGIRALTQMDKAWQEAVKNGREDQALKPAMSNVNAAISGLLWRNRMDGIKKVLEWASERGLQPDIYTFNMLLSSMLKQGKHEEADRILVSMKAAGIKPDGATFTIIMDTAFADISQQSPEEQKATIGNVFREMEACGIDPNQETYAKMIHSLIRQGDVARSSITAILAHLRATGQQPSTEICTMLVEYFIDHQPDLDTVRALVDDRRSRARALTDRVFWETVIKYYHRADDLDGALEIVYDLDDWGIWPGLPLLEPLLRSLLHRKDWDAAKKLVGTVRRQPRPEAADRESRYWRHAFWAVARDYDLVDHNAEVVQN</sequence>
<dbReference type="PROSITE" id="PS50405">
    <property type="entry name" value="GST_CTER"/>
    <property type="match status" value="1"/>
</dbReference>
<evidence type="ECO:0000256" key="2">
    <source>
        <dbReference type="ARBA" id="ARBA00007409"/>
    </source>
</evidence>
<gene>
    <name evidence="10" type="ORF">GQ607_012178</name>
</gene>
<dbReference type="Proteomes" id="UP000434172">
    <property type="component" value="Unassembled WGS sequence"/>
</dbReference>
<comment type="caution">
    <text evidence="10">The sequence shown here is derived from an EMBL/GenBank/DDBJ whole genome shotgun (WGS) entry which is preliminary data.</text>
</comment>
<dbReference type="SFLD" id="SFLDG00358">
    <property type="entry name" value="Main_(cytGST)"/>
    <property type="match status" value="1"/>
</dbReference>
<dbReference type="PANTHER" id="PTHR47447:SF25">
    <property type="entry name" value="SAP DOMAIN-CONTAINING PROTEIN"/>
    <property type="match status" value="1"/>
</dbReference>
<evidence type="ECO:0000256" key="5">
    <source>
        <dbReference type="ARBA" id="ARBA00044511"/>
    </source>
</evidence>
<dbReference type="Pfam" id="PF13409">
    <property type="entry name" value="GST_N_2"/>
    <property type="match status" value="1"/>
</dbReference>
<dbReference type="InterPro" id="IPR036249">
    <property type="entry name" value="Thioredoxin-like_sf"/>
</dbReference>
<dbReference type="Pfam" id="PF13410">
    <property type="entry name" value="GST_C_2"/>
    <property type="match status" value="1"/>
</dbReference>
<evidence type="ECO:0000259" key="8">
    <source>
        <dbReference type="PROSITE" id="PS50404"/>
    </source>
</evidence>
<dbReference type="SUPFAM" id="SSF47616">
    <property type="entry name" value="GST C-terminal domain-like"/>
    <property type="match status" value="1"/>
</dbReference>
<feature type="repeat" description="PPR" evidence="6">
    <location>
        <begin position="875"/>
        <end position="909"/>
    </location>
</feature>
<dbReference type="Pfam" id="PF13041">
    <property type="entry name" value="PPR_2"/>
    <property type="match status" value="1"/>
</dbReference>
<comment type="similarity">
    <text evidence="2">Belongs to the GST superfamily.</text>
</comment>
<dbReference type="InterPro" id="IPR004045">
    <property type="entry name" value="Glutathione_S-Trfase_N"/>
</dbReference>